<dbReference type="Pfam" id="PF15238">
    <property type="entry name" value="TEADIR3"/>
    <property type="match status" value="1"/>
</dbReference>
<sequence length="455" mass="50005">MDKLVKPSASTSPPTANNGKRGPTCSLSGSSSSEGEGSDHEEIPPSPCSSTSSGPTYVRPPGFKHHGQEIKVQEQRPKVNTSVRIKRKIKRQSMMKDVLPLSHVTSHPVTKVTMEEKTTGVQVLPPSGMKTKVRKEPIPMRLRALPQSFWQQPNTVNSASPGSMYSVLPPLCKMEQSNSDLADIRPVTPPSDGENVESREGDQPDVRLKERKDTLVDRDSLVIKLEKDKERDLSREREVSPRDRDYSPREKDLSPRDRDTGREKESPRDKEKVRDGLKEGPGLESSKQLPLEAKKKHPRPPPRIVRVSPANSELLAKLFEGFDGDGKKKIVRRGRPKREYNTQAAVLAVAAAQTAANTSNNNNNNTTPTSGNNASNPATTLHHPYLTGDDPYMIDSVAEGLLPMLSLETSRQSSGPSSQLAIVTIRGDNNRMLSLPSLSVEQNHSAILSELVKAL</sequence>
<dbReference type="GeneID" id="586927"/>
<feature type="region of interest" description="Disordered" evidence="1">
    <location>
        <begin position="1"/>
        <end position="84"/>
    </location>
</feature>
<feature type="region of interest" description="Disordered" evidence="1">
    <location>
        <begin position="181"/>
        <end position="213"/>
    </location>
</feature>
<proteinExistence type="predicted"/>
<feature type="compositionally biased region" description="Polar residues" evidence="1">
    <location>
        <begin position="8"/>
        <end position="18"/>
    </location>
</feature>
<dbReference type="InterPro" id="IPR053819">
    <property type="entry name" value="TEADIR3_omega_loop"/>
</dbReference>
<organism evidence="2 3">
    <name type="scientific">Strongylocentrotus purpuratus</name>
    <name type="common">Purple sea urchin</name>
    <dbReference type="NCBI Taxonomy" id="7668"/>
    <lineage>
        <taxon>Eukaryota</taxon>
        <taxon>Metazoa</taxon>
        <taxon>Echinodermata</taxon>
        <taxon>Eleutherozoa</taxon>
        <taxon>Echinozoa</taxon>
        <taxon>Echinoidea</taxon>
        <taxon>Euechinoidea</taxon>
        <taxon>Echinacea</taxon>
        <taxon>Camarodonta</taxon>
        <taxon>Echinidea</taxon>
        <taxon>Strongylocentrotidae</taxon>
        <taxon>Strongylocentrotus</taxon>
    </lineage>
</organism>
<dbReference type="Proteomes" id="UP000007110">
    <property type="component" value="Unassembled WGS sequence"/>
</dbReference>
<evidence type="ECO:0000313" key="3">
    <source>
        <dbReference type="Proteomes" id="UP000007110"/>
    </source>
</evidence>
<evidence type="ECO:0000256" key="1">
    <source>
        <dbReference type="SAM" id="MobiDB-lite"/>
    </source>
</evidence>
<dbReference type="KEGG" id="spu:586927"/>
<feature type="compositionally biased region" description="Low complexity" evidence="1">
    <location>
        <begin position="26"/>
        <end position="35"/>
    </location>
</feature>
<dbReference type="InParanoid" id="A0A7M7THJ2"/>
<feature type="compositionally biased region" description="Basic and acidic residues" evidence="1">
    <location>
        <begin position="196"/>
        <end position="213"/>
    </location>
</feature>
<dbReference type="AlphaFoldDB" id="A0A7M7THJ2"/>
<name>A0A7M7THJ2_STRPU</name>
<feature type="region of interest" description="Disordered" evidence="1">
    <location>
        <begin position="355"/>
        <end position="387"/>
    </location>
</feature>
<feature type="region of interest" description="Disordered" evidence="1">
    <location>
        <begin position="229"/>
        <end position="309"/>
    </location>
</feature>
<accession>A0A7M7THJ2</accession>
<dbReference type="EnsemblMetazoa" id="XM_795328">
    <property type="protein sequence ID" value="XP_800421"/>
    <property type="gene ID" value="LOC586927"/>
</dbReference>
<feature type="compositionally biased region" description="Basic and acidic residues" evidence="1">
    <location>
        <begin position="229"/>
        <end position="278"/>
    </location>
</feature>
<feature type="compositionally biased region" description="Low complexity" evidence="1">
    <location>
        <begin position="355"/>
        <end position="377"/>
    </location>
</feature>
<dbReference type="RefSeq" id="XP_800421.3">
    <property type="nucleotide sequence ID" value="XM_795328.5"/>
</dbReference>
<dbReference type="OrthoDB" id="10058719at2759"/>
<evidence type="ECO:0000313" key="2">
    <source>
        <dbReference type="EnsemblMetazoa" id="XP_800421"/>
    </source>
</evidence>
<reference evidence="2" key="2">
    <citation type="submission" date="2021-01" db="UniProtKB">
        <authorList>
            <consortium name="EnsemblMetazoa"/>
        </authorList>
    </citation>
    <scope>IDENTIFICATION</scope>
</reference>
<reference evidence="3" key="1">
    <citation type="submission" date="2015-02" db="EMBL/GenBank/DDBJ databases">
        <title>Genome sequencing for Strongylocentrotus purpuratus.</title>
        <authorList>
            <person name="Murali S."/>
            <person name="Liu Y."/>
            <person name="Vee V."/>
            <person name="English A."/>
            <person name="Wang M."/>
            <person name="Skinner E."/>
            <person name="Han Y."/>
            <person name="Muzny D.M."/>
            <person name="Worley K.C."/>
            <person name="Gibbs R.A."/>
        </authorList>
    </citation>
    <scope>NUCLEOTIDE SEQUENCE</scope>
</reference>
<keyword evidence="3" id="KW-1185">Reference proteome</keyword>
<feature type="compositionally biased region" description="Basic and acidic residues" evidence="1">
    <location>
        <begin position="66"/>
        <end position="77"/>
    </location>
</feature>
<protein>
    <submittedName>
        <fullName evidence="2">Uncharacterized protein</fullName>
    </submittedName>
</protein>
<dbReference type="OMA" id="FWQQPNT"/>